<dbReference type="EMBL" id="JAJFNJ020000003">
    <property type="protein sequence ID" value="MEC3886916.1"/>
    <property type="molecule type" value="Genomic_DNA"/>
</dbReference>
<accession>A0AAJ2X0J2</accession>
<reference evidence="2" key="1">
    <citation type="submission" date="2021-10" db="EMBL/GenBank/DDBJ databases">
        <authorList>
            <person name="Hussein R."/>
            <person name="Harrison J."/>
            <person name="Studholme D.J."/>
            <person name="Vicente J."/>
            <person name="Grant M."/>
        </authorList>
    </citation>
    <scope>NUCLEOTIDE SEQUENCE</scope>
    <source>
        <strain evidence="2">NCPPB 2970</strain>
    </source>
</reference>
<dbReference type="AlphaFoldDB" id="A0AAJ2X0J2"/>
<gene>
    <name evidence="2" type="ORF">LLE72_003855</name>
</gene>
<organism evidence="2 3">
    <name type="scientific">Xanthomonas campestris pv. papavericola</name>
    <dbReference type="NCBI Taxonomy" id="487881"/>
    <lineage>
        <taxon>Bacteria</taxon>
        <taxon>Pseudomonadati</taxon>
        <taxon>Pseudomonadota</taxon>
        <taxon>Gammaproteobacteria</taxon>
        <taxon>Lysobacterales</taxon>
        <taxon>Lysobacteraceae</taxon>
        <taxon>Xanthomonas</taxon>
    </lineage>
</organism>
<proteinExistence type="predicted"/>
<evidence type="ECO:0000313" key="3">
    <source>
        <dbReference type="Proteomes" id="UP001297361"/>
    </source>
</evidence>
<evidence type="ECO:0000256" key="1">
    <source>
        <dbReference type="SAM" id="SignalP"/>
    </source>
</evidence>
<feature type="chain" id="PRO_5042466835" description="Lipoprotein" evidence="1">
    <location>
        <begin position="21"/>
        <end position="124"/>
    </location>
</feature>
<evidence type="ECO:0008006" key="4">
    <source>
        <dbReference type="Google" id="ProtNLM"/>
    </source>
</evidence>
<dbReference type="Proteomes" id="UP001297361">
    <property type="component" value="Unassembled WGS sequence"/>
</dbReference>
<evidence type="ECO:0000313" key="2">
    <source>
        <dbReference type="EMBL" id="MEC3886916.1"/>
    </source>
</evidence>
<keyword evidence="1" id="KW-0732">Signal</keyword>
<protein>
    <recommendedName>
        <fullName evidence="4">Lipoprotein</fullName>
    </recommendedName>
</protein>
<sequence>MTNSNLLMMAVLAVLTTACAEKNLPVQYSQFSLSPLSVNRQDAENVRIDFKVPLESLYYVAGANYEVVNGSLSVRIIRCSIHEQCKAMVDLLPGLPPSVGKVVIPFSGNRVRITHSDGIQSFDI</sequence>
<feature type="signal peptide" evidence="1">
    <location>
        <begin position="1"/>
        <end position="20"/>
    </location>
</feature>
<name>A0AAJ2X0J2_XANCA</name>
<dbReference type="RefSeq" id="WP_228426851.1">
    <property type="nucleotide sequence ID" value="NZ_JAJFNJ020000003.1"/>
</dbReference>
<reference evidence="2" key="2">
    <citation type="submission" date="2024-01" db="EMBL/GenBank/DDBJ databases">
        <title>Long-read genome sequencing of X. campestris pv. papavericola.</title>
        <authorList>
            <person name="Hussain R.M.F."/>
            <person name="Greer S."/>
            <person name="Harrison J."/>
            <person name="Grant M."/>
            <person name="Vicente J."/>
            <person name="Studholme D.J."/>
        </authorList>
    </citation>
    <scope>NUCLEOTIDE SEQUENCE</scope>
    <source>
        <strain evidence="2">NCPPB 2970</strain>
    </source>
</reference>
<comment type="caution">
    <text evidence="2">The sequence shown here is derived from an EMBL/GenBank/DDBJ whole genome shotgun (WGS) entry which is preliminary data.</text>
</comment>